<keyword evidence="2" id="KW-0732">Signal</keyword>
<evidence type="ECO:0000313" key="6">
    <source>
        <dbReference type="Proteomes" id="UP000324897"/>
    </source>
</evidence>
<sequence length="323" mass="35542">MNKKVFVQLLVYASVFALFTMPQAMGKQECYGDKEIFKHKCRNSIAHDNIIFVRPSDSCCKTARKVNMACVCRTITPEEEHKINTRYVFNVAHDCNNPVPPGEKCGSECPWLFSWTVPPPPPPPHHMQHKVLREELHHFDTVGTNLQVVAAVRKSHVIFIVVVLVDAGVEAEEKRWRLQGHWPQPLSLPTTSAAAAARPSKRPRISDGGPGPVIIYEHTPQAVRVRPDEFMAVVQRLTGQQQPDRLQTETAAPPVMSSTLLEEETVTTADAVVLTLVETKAPPVDYLAAVLPSPGPGSAGFLLSPGIVLLSPATLQAIHELIS</sequence>
<evidence type="ECO:0000313" key="5">
    <source>
        <dbReference type="EMBL" id="TVU41475.1"/>
    </source>
</evidence>
<protein>
    <recommendedName>
        <fullName evidence="7">VQ domain-containing protein</fullName>
    </recommendedName>
</protein>
<dbReference type="EMBL" id="RWGY01000007">
    <property type="protein sequence ID" value="TVU41475.1"/>
    <property type="molecule type" value="Genomic_DNA"/>
</dbReference>
<feature type="chain" id="PRO_5023938012" description="VQ domain-containing protein" evidence="2">
    <location>
        <begin position="27"/>
        <end position="323"/>
    </location>
</feature>
<evidence type="ECO:0008006" key="7">
    <source>
        <dbReference type="Google" id="ProtNLM"/>
    </source>
</evidence>
<reference evidence="5 6" key="1">
    <citation type="journal article" date="2019" name="Sci. Rep.">
        <title>A high-quality genome of Eragrostis curvula grass provides insights into Poaceae evolution and supports new strategies to enhance forage quality.</title>
        <authorList>
            <person name="Carballo J."/>
            <person name="Santos B.A.C.M."/>
            <person name="Zappacosta D."/>
            <person name="Garbus I."/>
            <person name="Selva J.P."/>
            <person name="Gallo C.A."/>
            <person name="Diaz A."/>
            <person name="Albertini E."/>
            <person name="Caccamo M."/>
            <person name="Echenique V."/>
        </authorList>
    </citation>
    <scope>NUCLEOTIDE SEQUENCE [LARGE SCALE GENOMIC DNA]</scope>
    <source>
        <strain evidence="6">cv. Victoria</strain>
        <tissue evidence="5">Leaf</tissue>
    </source>
</reference>
<feature type="compositionally biased region" description="Low complexity" evidence="1">
    <location>
        <begin position="187"/>
        <end position="197"/>
    </location>
</feature>
<feature type="domain" description="Bifunctional inhibitor/plant lipid transfer protein/seed storage helical" evidence="4">
    <location>
        <begin position="16"/>
        <end position="105"/>
    </location>
</feature>
<keyword evidence="6" id="KW-1185">Reference proteome</keyword>
<dbReference type="Gramene" id="TVU41475">
    <property type="protein sequence ID" value="TVU41475"/>
    <property type="gene ID" value="EJB05_14996"/>
</dbReference>
<dbReference type="PANTHER" id="PTHR33286:SF24">
    <property type="entry name" value="BIFUNCTIONAL INHIBITOR_PLANT LIPID TRANSFER PROTEIN_SEED STORAGE HELICAL DOMAIN-CONTAINING PROTEIN"/>
    <property type="match status" value="1"/>
</dbReference>
<dbReference type="Pfam" id="PF05678">
    <property type="entry name" value="VQ"/>
    <property type="match status" value="1"/>
</dbReference>
<evidence type="ECO:0000259" key="3">
    <source>
        <dbReference type="Pfam" id="PF05678"/>
    </source>
</evidence>
<dbReference type="InterPro" id="IPR036312">
    <property type="entry name" value="Bifun_inhib/LTP/seed_sf"/>
</dbReference>
<accession>A0A5J9W0P8</accession>
<evidence type="ECO:0000256" key="2">
    <source>
        <dbReference type="SAM" id="SignalP"/>
    </source>
</evidence>
<feature type="domain" description="VQ" evidence="3">
    <location>
        <begin position="218"/>
        <end position="243"/>
    </location>
</feature>
<dbReference type="OrthoDB" id="1518325at2759"/>
<dbReference type="PANTHER" id="PTHR33286">
    <property type="entry name" value="BIFUNCTIONAL INHIBITOR/LIPID-TRANSFER PROTEIN/SEED STORAGE 2S ALBUMIN SUPERFAMILY PROTEIN"/>
    <property type="match status" value="1"/>
</dbReference>
<feature type="signal peptide" evidence="2">
    <location>
        <begin position="1"/>
        <end position="26"/>
    </location>
</feature>
<dbReference type="Proteomes" id="UP000324897">
    <property type="component" value="Chromosome 4"/>
</dbReference>
<dbReference type="SUPFAM" id="SSF47699">
    <property type="entry name" value="Bifunctional inhibitor/lipid-transfer protein/seed storage 2S albumin"/>
    <property type="match status" value="1"/>
</dbReference>
<dbReference type="Pfam" id="PF14368">
    <property type="entry name" value="LTP_2"/>
    <property type="match status" value="1"/>
</dbReference>
<comment type="caution">
    <text evidence="5">The sequence shown here is derived from an EMBL/GenBank/DDBJ whole genome shotgun (WGS) entry which is preliminary data.</text>
</comment>
<dbReference type="Gene3D" id="1.10.110.10">
    <property type="entry name" value="Plant lipid-transfer and hydrophobic proteins"/>
    <property type="match status" value="1"/>
</dbReference>
<name>A0A5J9W0P8_9POAL</name>
<feature type="region of interest" description="Disordered" evidence="1">
    <location>
        <begin position="187"/>
        <end position="212"/>
    </location>
</feature>
<evidence type="ECO:0000259" key="4">
    <source>
        <dbReference type="Pfam" id="PF14368"/>
    </source>
</evidence>
<gene>
    <name evidence="5" type="ORF">EJB05_14996</name>
</gene>
<organism evidence="5 6">
    <name type="scientific">Eragrostis curvula</name>
    <name type="common">weeping love grass</name>
    <dbReference type="NCBI Taxonomy" id="38414"/>
    <lineage>
        <taxon>Eukaryota</taxon>
        <taxon>Viridiplantae</taxon>
        <taxon>Streptophyta</taxon>
        <taxon>Embryophyta</taxon>
        <taxon>Tracheophyta</taxon>
        <taxon>Spermatophyta</taxon>
        <taxon>Magnoliopsida</taxon>
        <taxon>Liliopsida</taxon>
        <taxon>Poales</taxon>
        <taxon>Poaceae</taxon>
        <taxon>PACMAD clade</taxon>
        <taxon>Chloridoideae</taxon>
        <taxon>Eragrostideae</taxon>
        <taxon>Eragrostidinae</taxon>
        <taxon>Eragrostis</taxon>
    </lineage>
</organism>
<feature type="non-terminal residue" evidence="5">
    <location>
        <position position="1"/>
    </location>
</feature>
<proteinExistence type="predicted"/>
<dbReference type="InterPro" id="IPR016140">
    <property type="entry name" value="Bifunc_inhib/LTP/seed_store"/>
</dbReference>
<evidence type="ECO:0000256" key="1">
    <source>
        <dbReference type="SAM" id="MobiDB-lite"/>
    </source>
</evidence>
<dbReference type="InterPro" id="IPR008889">
    <property type="entry name" value="VQ"/>
</dbReference>
<dbReference type="AlphaFoldDB" id="A0A5J9W0P8"/>